<comment type="caution">
    <text evidence="3">The sequence shown here is derived from an EMBL/GenBank/DDBJ whole genome shotgun (WGS) entry which is preliminary data.</text>
</comment>
<organism evidence="3 4">
    <name type="scientific">Saonia flava</name>
    <dbReference type="NCBI Taxonomy" id="523696"/>
    <lineage>
        <taxon>Bacteria</taxon>
        <taxon>Pseudomonadati</taxon>
        <taxon>Bacteroidota</taxon>
        <taxon>Flavobacteriia</taxon>
        <taxon>Flavobacteriales</taxon>
        <taxon>Flavobacteriaceae</taxon>
        <taxon>Saonia</taxon>
    </lineage>
</organism>
<dbReference type="Proteomes" id="UP000590442">
    <property type="component" value="Unassembled WGS sequence"/>
</dbReference>
<protein>
    <submittedName>
        <fullName evidence="3">Uncharacterized protein</fullName>
    </submittedName>
</protein>
<keyword evidence="4" id="KW-1185">Reference proteome</keyword>
<accession>A0A846R0J1</accession>
<dbReference type="EMBL" id="JAATJJ010000001">
    <property type="protein sequence ID" value="NJB70389.1"/>
    <property type="molecule type" value="Genomic_DNA"/>
</dbReference>
<keyword evidence="2" id="KW-0732">Signal</keyword>
<sequence length="160" mass="19206">MKKAIAFLLLLLVAGCNGQEKEKPEIKKEEKKETAEKPKGQWEVKKEYDEFGNLIKYDSIYSYSYSNIEGDSLKVNLDSIMDSFRDFFDERVPFSWKDRFSYFPETDSLFMKDFFTEDYFFKNWEKQHSELQEMMKKMDSTRNAFLKKYHPGLLESKENN</sequence>
<evidence type="ECO:0000256" key="1">
    <source>
        <dbReference type="SAM" id="MobiDB-lite"/>
    </source>
</evidence>
<name>A0A846R0J1_9FLAO</name>
<feature type="region of interest" description="Disordered" evidence="1">
    <location>
        <begin position="19"/>
        <end position="39"/>
    </location>
</feature>
<feature type="signal peptide" evidence="2">
    <location>
        <begin position="1"/>
        <end position="18"/>
    </location>
</feature>
<dbReference type="AlphaFoldDB" id="A0A846R0J1"/>
<proteinExistence type="predicted"/>
<feature type="chain" id="PRO_5033009920" evidence="2">
    <location>
        <begin position="19"/>
        <end position="160"/>
    </location>
</feature>
<gene>
    <name evidence="3" type="ORF">GGR42_000851</name>
</gene>
<evidence type="ECO:0000256" key="2">
    <source>
        <dbReference type="SAM" id="SignalP"/>
    </source>
</evidence>
<dbReference type="RefSeq" id="WP_167959097.1">
    <property type="nucleotide sequence ID" value="NZ_JAATJJ010000001.1"/>
</dbReference>
<reference evidence="3 4" key="1">
    <citation type="submission" date="2020-03" db="EMBL/GenBank/DDBJ databases">
        <title>Genomic Encyclopedia of Type Strains, Phase IV (KMG-IV): sequencing the most valuable type-strain genomes for metagenomic binning, comparative biology and taxonomic classification.</title>
        <authorList>
            <person name="Goeker M."/>
        </authorList>
    </citation>
    <scope>NUCLEOTIDE SEQUENCE [LARGE SCALE GENOMIC DNA]</scope>
    <source>
        <strain evidence="3 4">DSM 29762</strain>
    </source>
</reference>
<evidence type="ECO:0000313" key="3">
    <source>
        <dbReference type="EMBL" id="NJB70389.1"/>
    </source>
</evidence>
<evidence type="ECO:0000313" key="4">
    <source>
        <dbReference type="Proteomes" id="UP000590442"/>
    </source>
</evidence>
<dbReference type="PROSITE" id="PS51257">
    <property type="entry name" value="PROKAR_LIPOPROTEIN"/>
    <property type="match status" value="1"/>
</dbReference>